<reference evidence="2 3" key="1">
    <citation type="submission" date="2014-04" db="EMBL/GenBank/DDBJ databases">
        <title>Genome assembly of Hyalangium minutum DSM 14724.</title>
        <authorList>
            <person name="Sharma G."/>
            <person name="Subramanian S."/>
        </authorList>
    </citation>
    <scope>NUCLEOTIDE SEQUENCE [LARGE SCALE GENOMIC DNA]</scope>
    <source>
        <strain evidence="2 3">DSM 14724</strain>
    </source>
</reference>
<dbReference type="EMBL" id="JMCB01000011">
    <property type="protein sequence ID" value="KFE66044.1"/>
    <property type="molecule type" value="Genomic_DNA"/>
</dbReference>
<gene>
    <name evidence="2" type="ORF">DB31_1109</name>
</gene>
<dbReference type="AlphaFoldDB" id="A0A085WED1"/>
<protein>
    <submittedName>
        <fullName evidence="2">Uncharacterized protein</fullName>
    </submittedName>
</protein>
<evidence type="ECO:0000313" key="3">
    <source>
        <dbReference type="Proteomes" id="UP000028725"/>
    </source>
</evidence>
<dbReference type="RefSeq" id="WP_044192685.1">
    <property type="nucleotide sequence ID" value="NZ_JMCB01000011.1"/>
</dbReference>
<sequence>MAKSMGGELVLQLLHEFRDHQQDYQGFKREMREFKHEMREFKHEMLSFKAVTEQRLDLLHQGLVQAHDYLKLLVEMVQDVRQALNKHSDQLADHEQRIIILEK</sequence>
<keyword evidence="1" id="KW-0175">Coiled coil</keyword>
<keyword evidence="3" id="KW-1185">Reference proteome</keyword>
<proteinExistence type="predicted"/>
<evidence type="ECO:0000313" key="2">
    <source>
        <dbReference type="EMBL" id="KFE66044.1"/>
    </source>
</evidence>
<evidence type="ECO:0000256" key="1">
    <source>
        <dbReference type="SAM" id="Coils"/>
    </source>
</evidence>
<dbReference type="Proteomes" id="UP000028725">
    <property type="component" value="Unassembled WGS sequence"/>
</dbReference>
<accession>A0A085WED1</accession>
<comment type="caution">
    <text evidence="2">The sequence shown here is derived from an EMBL/GenBank/DDBJ whole genome shotgun (WGS) entry which is preliminary data.</text>
</comment>
<name>A0A085WED1_9BACT</name>
<organism evidence="2 3">
    <name type="scientific">Hyalangium minutum</name>
    <dbReference type="NCBI Taxonomy" id="394096"/>
    <lineage>
        <taxon>Bacteria</taxon>
        <taxon>Pseudomonadati</taxon>
        <taxon>Myxococcota</taxon>
        <taxon>Myxococcia</taxon>
        <taxon>Myxococcales</taxon>
        <taxon>Cystobacterineae</taxon>
        <taxon>Archangiaceae</taxon>
        <taxon>Hyalangium</taxon>
    </lineage>
</organism>
<feature type="coiled-coil region" evidence="1">
    <location>
        <begin position="17"/>
        <end position="44"/>
    </location>
</feature>